<dbReference type="SUPFAM" id="SSF51735">
    <property type="entry name" value="NAD(P)-binding Rossmann-fold domains"/>
    <property type="match status" value="1"/>
</dbReference>
<gene>
    <name evidence="12" type="primary">galE</name>
    <name evidence="12" type="ORF">M3D15_06065</name>
</gene>
<accession>A0ABT2HX51</accession>
<dbReference type="PANTHER" id="PTHR43725:SF47">
    <property type="entry name" value="UDP-GLUCOSE 4-EPIMERASE"/>
    <property type="match status" value="1"/>
</dbReference>
<proteinExistence type="inferred from homology"/>
<reference evidence="12 13" key="1">
    <citation type="submission" date="2022-04" db="EMBL/GenBank/DDBJ databases">
        <title>Human microbiome associated bacterial genomes.</title>
        <authorList>
            <person name="Sandstrom S."/>
            <person name="Salamzade R."/>
            <person name="Kalan L.R."/>
        </authorList>
    </citation>
    <scope>NUCLEOTIDE SEQUENCE [LARGE SCALE GENOMIC DNA]</scope>
    <source>
        <strain evidence="13">p3-SID1799</strain>
    </source>
</reference>
<dbReference type="Proteomes" id="UP001525379">
    <property type="component" value="Unassembled WGS sequence"/>
</dbReference>
<keyword evidence="10" id="KW-0119">Carbohydrate metabolism</keyword>
<dbReference type="EC" id="5.1.3.2" evidence="5 10"/>
<dbReference type="CDD" id="cd05247">
    <property type="entry name" value="UDP_G4E_1_SDR_e"/>
    <property type="match status" value="1"/>
</dbReference>
<comment type="similarity">
    <text evidence="4 10">Belongs to the NAD(P)-dependent epimerase/dehydratase family.</text>
</comment>
<comment type="pathway">
    <text evidence="3 10">Carbohydrate metabolism; galactose metabolism.</text>
</comment>
<dbReference type="InterPro" id="IPR036291">
    <property type="entry name" value="NAD(P)-bd_dom_sf"/>
</dbReference>
<evidence type="ECO:0000313" key="12">
    <source>
        <dbReference type="EMBL" id="MCT2042893.1"/>
    </source>
</evidence>
<evidence type="ECO:0000259" key="11">
    <source>
        <dbReference type="Pfam" id="PF01370"/>
    </source>
</evidence>
<evidence type="ECO:0000256" key="4">
    <source>
        <dbReference type="ARBA" id="ARBA00007637"/>
    </source>
</evidence>
<dbReference type="Pfam" id="PF01370">
    <property type="entry name" value="Epimerase"/>
    <property type="match status" value="1"/>
</dbReference>
<evidence type="ECO:0000256" key="6">
    <source>
        <dbReference type="ARBA" id="ARBA00018569"/>
    </source>
</evidence>
<keyword evidence="7 10" id="KW-0520">NAD</keyword>
<evidence type="ECO:0000256" key="2">
    <source>
        <dbReference type="ARBA" id="ARBA00001911"/>
    </source>
</evidence>
<dbReference type="NCBIfam" id="TIGR01179">
    <property type="entry name" value="galE"/>
    <property type="match status" value="1"/>
</dbReference>
<feature type="domain" description="NAD-dependent epimerase/dehydratase" evidence="11">
    <location>
        <begin position="3"/>
        <end position="252"/>
    </location>
</feature>
<comment type="subunit">
    <text evidence="10">Homodimer.</text>
</comment>
<dbReference type="Gene3D" id="3.90.25.10">
    <property type="entry name" value="UDP-galactose 4-epimerase, domain 1"/>
    <property type="match status" value="1"/>
</dbReference>
<comment type="cofactor">
    <cofactor evidence="2 10">
        <name>NAD(+)</name>
        <dbReference type="ChEBI" id="CHEBI:57540"/>
    </cofactor>
</comment>
<evidence type="ECO:0000256" key="8">
    <source>
        <dbReference type="ARBA" id="ARBA00023144"/>
    </source>
</evidence>
<name>A0ABT2HX51_9MICO</name>
<evidence type="ECO:0000313" key="13">
    <source>
        <dbReference type="Proteomes" id="UP001525379"/>
    </source>
</evidence>
<keyword evidence="8" id="KW-0299">Galactose metabolism</keyword>
<dbReference type="GO" id="GO:0003978">
    <property type="term" value="F:UDP-glucose 4-epimerase activity"/>
    <property type="evidence" value="ECO:0007669"/>
    <property type="project" value="UniProtKB-EC"/>
</dbReference>
<dbReference type="InterPro" id="IPR005886">
    <property type="entry name" value="UDP_G4E"/>
</dbReference>
<comment type="catalytic activity">
    <reaction evidence="1 10">
        <text>UDP-alpha-D-glucose = UDP-alpha-D-galactose</text>
        <dbReference type="Rhea" id="RHEA:22168"/>
        <dbReference type="ChEBI" id="CHEBI:58885"/>
        <dbReference type="ChEBI" id="CHEBI:66914"/>
        <dbReference type="EC" id="5.1.3.2"/>
    </reaction>
</comment>
<sequence>MRVLLTGGAGYIASHTAVCLIERGHEAIALDNFANSSPESVRRVREITGGALPLIEGDATDPAVLKQVFEEHQPDAVIHFAGLKSVSESVREPLHYYRVNLGSTIAVLEAMTEAGIHKIVFSSSATVYEQPGSDLVESDPVGTDLENPYGRTKAMGEWILRDAAAANPALEVGILRYFNPVGAHPSGRIGEDPVGIPNNLLPYIAQVATGTRERLRVFGNDYPTVDGTGIRDYIHVMDLAEAHVAALEHLTPGVFTTNIGTGRGTSVFEALRAFEQAVGHELPYEVVERRPGDAAIATANPALAAERLDWRAKRTFEEACTDAWNWQRQNPRGYEA</sequence>
<dbReference type="NCBIfam" id="NF007956">
    <property type="entry name" value="PRK10675.1"/>
    <property type="match status" value="1"/>
</dbReference>
<evidence type="ECO:0000256" key="3">
    <source>
        <dbReference type="ARBA" id="ARBA00004947"/>
    </source>
</evidence>
<dbReference type="InterPro" id="IPR001509">
    <property type="entry name" value="Epimerase_deHydtase"/>
</dbReference>
<evidence type="ECO:0000256" key="9">
    <source>
        <dbReference type="ARBA" id="ARBA00023235"/>
    </source>
</evidence>
<evidence type="ECO:0000256" key="1">
    <source>
        <dbReference type="ARBA" id="ARBA00000083"/>
    </source>
</evidence>
<dbReference type="Gene3D" id="3.40.50.720">
    <property type="entry name" value="NAD(P)-binding Rossmann-like Domain"/>
    <property type="match status" value="1"/>
</dbReference>
<evidence type="ECO:0000256" key="10">
    <source>
        <dbReference type="RuleBase" id="RU366046"/>
    </source>
</evidence>
<organism evidence="12 13">
    <name type="scientific">Pseudoclavibacter albus</name>
    <dbReference type="NCBI Taxonomy" id="272241"/>
    <lineage>
        <taxon>Bacteria</taxon>
        <taxon>Bacillati</taxon>
        <taxon>Actinomycetota</taxon>
        <taxon>Actinomycetes</taxon>
        <taxon>Micrococcales</taxon>
        <taxon>Microbacteriaceae</taxon>
        <taxon>Pseudoclavibacter</taxon>
    </lineage>
</organism>
<dbReference type="EMBL" id="JALXSQ010000019">
    <property type="protein sequence ID" value="MCT2042893.1"/>
    <property type="molecule type" value="Genomic_DNA"/>
</dbReference>
<evidence type="ECO:0000256" key="5">
    <source>
        <dbReference type="ARBA" id="ARBA00013189"/>
    </source>
</evidence>
<protein>
    <recommendedName>
        <fullName evidence="6 10">UDP-glucose 4-epimerase</fullName>
        <ecNumber evidence="5 10">5.1.3.2</ecNumber>
    </recommendedName>
</protein>
<keyword evidence="9 10" id="KW-0413">Isomerase</keyword>
<dbReference type="PANTHER" id="PTHR43725">
    <property type="entry name" value="UDP-GLUCOSE 4-EPIMERASE"/>
    <property type="match status" value="1"/>
</dbReference>
<comment type="caution">
    <text evidence="12">The sequence shown here is derived from an EMBL/GenBank/DDBJ whole genome shotgun (WGS) entry which is preliminary data.</text>
</comment>
<keyword evidence="13" id="KW-1185">Reference proteome</keyword>
<evidence type="ECO:0000256" key="7">
    <source>
        <dbReference type="ARBA" id="ARBA00023027"/>
    </source>
</evidence>